<dbReference type="InterPro" id="IPR022641">
    <property type="entry name" value="CheR_N"/>
</dbReference>
<evidence type="ECO:0000256" key="1">
    <source>
        <dbReference type="ARBA" id="ARBA00001541"/>
    </source>
</evidence>
<dbReference type="Pfam" id="PF03705">
    <property type="entry name" value="CheR_N"/>
    <property type="match status" value="1"/>
</dbReference>
<dbReference type="PROSITE" id="PS50123">
    <property type="entry name" value="CHER"/>
    <property type="match status" value="1"/>
</dbReference>
<name>A0A4R6U1E9_9GAMM</name>
<organism evidence="7 8">
    <name type="scientific">Thiopseudomonas denitrificans</name>
    <dbReference type="NCBI Taxonomy" id="1501432"/>
    <lineage>
        <taxon>Bacteria</taxon>
        <taxon>Pseudomonadati</taxon>
        <taxon>Pseudomonadota</taxon>
        <taxon>Gammaproteobacteria</taxon>
        <taxon>Pseudomonadales</taxon>
        <taxon>Pseudomonadaceae</taxon>
        <taxon>Thiopseudomonas</taxon>
    </lineage>
</organism>
<dbReference type="RefSeq" id="WP_166627845.1">
    <property type="nucleotide sequence ID" value="NZ_LNJZ01000008.1"/>
</dbReference>
<protein>
    <recommendedName>
        <fullName evidence="2">protein-glutamate O-methyltransferase</fullName>
        <ecNumber evidence="2">2.1.1.80</ecNumber>
    </recommendedName>
</protein>
<dbReference type="Gene3D" id="3.40.50.150">
    <property type="entry name" value="Vaccinia Virus protein VP39"/>
    <property type="match status" value="1"/>
</dbReference>
<dbReference type="EMBL" id="SNYK01000005">
    <property type="protein sequence ID" value="TDQ38125.1"/>
    <property type="molecule type" value="Genomic_DNA"/>
</dbReference>
<feature type="domain" description="CheR-type methyltransferase" evidence="6">
    <location>
        <begin position="8"/>
        <end position="285"/>
    </location>
</feature>
<keyword evidence="3" id="KW-0489">Methyltransferase</keyword>
<dbReference type="EC" id="2.1.1.80" evidence="2"/>
<dbReference type="PANTHER" id="PTHR24422:SF19">
    <property type="entry name" value="CHEMOTAXIS PROTEIN METHYLTRANSFERASE"/>
    <property type="match status" value="1"/>
</dbReference>
<dbReference type="Gene3D" id="1.10.155.10">
    <property type="entry name" value="Chemotaxis receptor methyltransferase CheR, N-terminal domain"/>
    <property type="match status" value="1"/>
</dbReference>
<evidence type="ECO:0000256" key="3">
    <source>
        <dbReference type="ARBA" id="ARBA00022603"/>
    </source>
</evidence>
<evidence type="ECO:0000259" key="6">
    <source>
        <dbReference type="PROSITE" id="PS50123"/>
    </source>
</evidence>
<comment type="caution">
    <text evidence="7">The sequence shown here is derived from an EMBL/GenBank/DDBJ whole genome shotgun (WGS) entry which is preliminary data.</text>
</comment>
<keyword evidence="4" id="KW-0808">Transferase</keyword>
<dbReference type="SMART" id="SM00138">
    <property type="entry name" value="MeTrc"/>
    <property type="match status" value="1"/>
</dbReference>
<evidence type="ECO:0000313" key="7">
    <source>
        <dbReference type="EMBL" id="TDQ38125.1"/>
    </source>
</evidence>
<keyword evidence="8" id="KW-1185">Reference proteome</keyword>
<dbReference type="GO" id="GO:0008983">
    <property type="term" value="F:protein-glutamate O-methyltransferase activity"/>
    <property type="evidence" value="ECO:0007669"/>
    <property type="project" value="UniProtKB-EC"/>
</dbReference>
<evidence type="ECO:0000256" key="5">
    <source>
        <dbReference type="ARBA" id="ARBA00022691"/>
    </source>
</evidence>
<dbReference type="Pfam" id="PF01739">
    <property type="entry name" value="CheR"/>
    <property type="match status" value="1"/>
</dbReference>
<dbReference type="InterPro" id="IPR029063">
    <property type="entry name" value="SAM-dependent_MTases_sf"/>
</dbReference>
<dbReference type="AlphaFoldDB" id="A0A4R6U1E9"/>
<comment type="catalytic activity">
    <reaction evidence="1">
        <text>L-glutamyl-[protein] + S-adenosyl-L-methionine = [protein]-L-glutamate 5-O-methyl ester + S-adenosyl-L-homocysteine</text>
        <dbReference type="Rhea" id="RHEA:24452"/>
        <dbReference type="Rhea" id="RHEA-COMP:10208"/>
        <dbReference type="Rhea" id="RHEA-COMP:10311"/>
        <dbReference type="ChEBI" id="CHEBI:29973"/>
        <dbReference type="ChEBI" id="CHEBI:57856"/>
        <dbReference type="ChEBI" id="CHEBI:59789"/>
        <dbReference type="ChEBI" id="CHEBI:82795"/>
        <dbReference type="EC" id="2.1.1.80"/>
    </reaction>
</comment>
<evidence type="ECO:0000256" key="2">
    <source>
        <dbReference type="ARBA" id="ARBA00012534"/>
    </source>
</evidence>
<gene>
    <name evidence="7" type="ORF">DFQ45_10536</name>
</gene>
<evidence type="ECO:0000313" key="8">
    <source>
        <dbReference type="Proteomes" id="UP000294575"/>
    </source>
</evidence>
<dbReference type="SUPFAM" id="SSF47757">
    <property type="entry name" value="Chemotaxis receptor methyltransferase CheR, N-terminal domain"/>
    <property type="match status" value="1"/>
</dbReference>
<keyword evidence="5" id="KW-0949">S-adenosyl-L-methionine</keyword>
<dbReference type="InterPro" id="IPR000780">
    <property type="entry name" value="CheR_MeTrfase"/>
</dbReference>
<dbReference type="InterPro" id="IPR022642">
    <property type="entry name" value="CheR_C"/>
</dbReference>
<dbReference type="InterPro" id="IPR050903">
    <property type="entry name" value="Bact_Chemotaxis_MeTrfase"/>
</dbReference>
<dbReference type="PRINTS" id="PR00996">
    <property type="entry name" value="CHERMTFRASE"/>
</dbReference>
<dbReference type="SUPFAM" id="SSF53335">
    <property type="entry name" value="S-adenosyl-L-methionine-dependent methyltransferases"/>
    <property type="match status" value="1"/>
</dbReference>
<dbReference type="InterPro" id="IPR036804">
    <property type="entry name" value="CheR_N_sf"/>
</dbReference>
<evidence type="ECO:0000256" key="4">
    <source>
        <dbReference type="ARBA" id="ARBA00022679"/>
    </source>
</evidence>
<reference evidence="7 8" key="1">
    <citation type="submission" date="2019-03" db="EMBL/GenBank/DDBJ databases">
        <title>Genomic Encyclopedia of Type Strains, Phase IV (KMG-IV): sequencing the most valuable type-strain genomes for metagenomic binning, comparative biology and taxonomic classification.</title>
        <authorList>
            <person name="Goeker M."/>
        </authorList>
    </citation>
    <scope>NUCLEOTIDE SEQUENCE [LARGE SCALE GENOMIC DNA]</scope>
    <source>
        <strain evidence="7 8">DSM 28679</strain>
    </source>
</reference>
<accession>A0A4R6U1E9</accession>
<sequence length="285" mass="31640">MHPDSGWALQPLADMSTAEFDNWCQLLEERSGIVWRHDRKAYLEVRLTARMRELGISNYDGYYRQVLQGARGALEWSCLLDRLTVQETRFFRHQPSFDHVAEYLQQRLAAGQENLSLWSVGCATGEEAWSLAMTAAEVVGTCGGTAGFSVLATDISRTALATARDGCYSARSVAGVCGALREHYLLADGNGGVRVCEALARRACFSRINILELAQTPVIGMDVIFCQNVLIYFRRWQRRSILNQLAARLLPGGMLILGVGEITGWTHPQLVAVDNDKILAFVRKG</sequence>
<dbReference type="GO" id="GO:0032259">
    <property type="term" value="P:methylation"/>
    <property type="evidence" value="ECO:0007669"/>
    <property type="project" value="UniProtKB-KW"/>
</dbReference>
<dbReference type="PANTHER" id="PTHR24422">
    <property type="entry name" value="CHEMOTAXIS PROTEIN METHYLTRANSFERASE"/>
    <property type="match status" value="1"/>
</dbReference>
<proteinExistence type="predicted"/>
<dbReference type="Proteomes" id="UP000294575">
    <property type="component" value="Unassembled WGS sequence"/>
</dbReference>